<keyword evidence="7 10" id="KW-0472">Membrane</keyword>
<evidence type="ECO:0000256" key="4">
    <source>
        <dbReference type="ARBA" id="ARBA00022452"/>
    </source>
</evidence>
<feature type="domain" description="TonB-dependent receptor-like beta-barrel" evidence="12">
    <location>
        <begin position="243"/>
        <end position="691"/>
    </location>
</feature>
<dbReference type="Pfam" id="PF00593">
    <property type="entry name" value="TonB_dep_Rec_b-barrel"/>
    <property type="match status" value="1"/>
</dbReference>
<evidence type="ECO:0000256" key="1">
    <source>
        <dbReference type="ARBA" id="ARBA00004571"/>
    </source>
</evidence>
<evidence type="ECO:0000256" key="3">
    <source>
        <dbReference type="ARBA" id="ARBA00022448"/>
    </source>
</evidence>
<keyword evidence="8" id="KW-0675">Receptor</keyword>
<evidence type="ECO:0000259" key="12">
    <source>
        <dbReference type="Pfam" id="PF00593"/>
    </source>
</evidence>
<accession>A0ABM7MGW9</accession>
<dbReference type="PANTHER" id="PTHR30069:SF49">
    <property type="entry name" value="OUTER MEMBRANE PROTEIN C"/>
    <property type="match status" value="1"/>
</dbReference>
<evidence type="ECO:0000256" key="10">
    <source>
        <dbReference type="RuleBase" id="RU003357"/>
    </source>
</evidence>
<evidence type="ECO:0000256" key="2">
    <source>
        <dbReference type="ARBA" id="ARBA00009810"/>
    </source>
</evidence>
<evidence type="ECO:0000256" key="8">
    <source>
        <dbReference type="ARBA" id="ARBA00023170"/>
    </source>
</evidence>
<keyword evidence="11" id="KW-0732">Signal</keyword>
<protein>
    <recommendedName>
        <fullName evidence="16">TonB-dependent receptor</fullName>
    </recommendedName>
</protein>
<dbReference type="Proteomes" id="UP000824366">
    <property type="component" value="Chromosome"/>
</dbReference>
<keyword evidence="5" id="KW-0812">Transmembrane</keyword>
<evidence type="ECO:0000256" key="9">
    <source>
        <dbReference type="ARBA" id="ARBA00023237"/>
    </source>
</evidence>
<reference evidence="14 15" key="1">
    <citation type="journal article" date="2021" name="Microbiol. Spectr.">
        <title>A Single Bacterium Capable of Oxidation and Reduction of Iron at Circumneutral pH.</title>
        <authorList>
            <person name="Kato S."/>
            <person name="Ohkuma M."/>
        </authorList>
    </citation>
    <scope>NUCLEOTIDE SEQUENCE [LARGE SCALE GENOMIC DNA]</scope>
    <source>
        <strain evidence="14 15">MIZ03</strain>
    </source>
</reference>
<evidence type="ECO:0000259" key="13">
    <source>
        <dbReference type="Pfam" id="PF07715"/>
    </source>
</evidence>
<dbReference type="InterPro" id="IPR039426">
    <property type="entry name" value="TonB-dep_rcpt-like"/>
</dbReference>
<evidence type="ECO:0000256" key="7">
    <source>
        <dbReference type="ARBA" id="ARBA00023136"/>
    </source>
</evidence>
<evidence type="ECO:0000256" key="11">
    <source>
        <dbReference type="SAM" id="SignalP"/>
    </source>
</evidence>
<proteinExistence type="inferred from homology"/>
<gene>
    <name evidence="14" type="ORF">MIZ03_0281</name>
</gene>
<dbReference type="PANTHER" id="PTHR30069">
    <property type="entry name" value="TONB-DEPENDENT OUTER MEMBRANE RECEPTOR"/>
    <property type="match status" value="1"/>
</dbReference>
<keyword evidence="9" id="KW-0998">Cell outer membrane</keyword>
<dbReference type="InterPro" id="IPR000531">
    <property type="entry name" value="Beta-barrel_TonB"/>
</dbReference>
<dbReference type="InterPro" id="IPR037066">
    <property type="entry name" value="Plug_dom_sf"/>
</dbReference>
<keyword evidence="3" id="KW-0813">Transport</keyword>
<dbReference type="Pfam" id="PF07715">
    <property type="entry name" value="Plug"/>
    <property type="match status" value="1"/>
</dbReference>
<dbReference type="EMBL" id="AP024238">
    <property type="protein sequence ID" value="BCO25421.1"/>
    <property type="molecule type" value="Genomic_DNA"/>
</dbReference>
<dbReference type="SUPFAM" id="SSF56935">
    <property type="entry name" value="Porins"/>
    <property type="match status" value="1"/>
</dbReference>
<dbReference type="InterPro" id="IPR036942">
    <property type="entry name" value="Beta-barrel_TonB_sf"/>
</dbReference>
<dbReference type="RefSeq" id="WP_223907042.1">
    <property type="nucleotide sequence ID" value="NZ_AP024238.1"/>
</dbReference>
<dbReference type="Gene3D" id="2.40.170.20">
    <property type="entry name" value="TonB-dependent receptor, beta-barrel domain"/>
    <property type="match status" value="1"/>
</dbReference>
<keyword evidence="15" id="KW-1185">Reference proteome</keyword>
<comment type="subcellular location">
    <subcellularLocation>
        <location evidence="1">Cell outer membrane</location>
        <topology evidence="1">Multi-pass membrane protein</topology>
    </subcellularLocation>
</comment>
<feature type="domain" description="TonB-dependent receptor plug" evidence="13">
    <location>
        <begin position="62"/>
        <end position="151"/>
    </location>
</feature>
<name>A0ABM7MGW9_9BURK</name>
<evidence type="ECO:0000256" key="5">
    <source>
        <dbReference type="ARBA" id="ARBA00022692"/>
    </source>
</evidence>
<organism evidence="14 15">
    <name type="scientific">Rhodoferax lithotrophicus</name>
    <dbReference type="NCBI Taxonomy" id="2798804"/>
    <lineage>
        <taxon>Bacteria</taxon>
        <taxon>Pseudomonadati</taxon>
        <taxon>Pseudomonadota</taxon>
        <taxon>Betaproteobacteria</taxon>
        <taxon>Burkholderiales</taxon>
        <taxon>Comamonadaceae</taxon>
        <taxon>Rhodoferax</taxon>
    </lineage>
</organism>
<evidence type="ECO:0008006" key="16">
    <source>
        <dbReference type="Google" id="ProtNLM"/>
    </source>
</evidence>
<keyword evidence="6 10" id="KW-0798">TonB box</keyword>
<comment type="similarity">
    <text evidence="2 10">Belongs to the TonB-dependent receptor family.</text>
</comment>
<keyword evidence="4" id="KW-1134">Transmembrane beta strand</keyword>
<dbReference type="Gene3D" id="2.170.130.10">
    <property type="entry name" value="TonB-dependent receptor, plug domain"/>
    <property type="match status" value="1"/>
</dbReference>
<dbReference type="InterPro" id="IPR012910">
    <property type="entry name" value="Plug_dom"/>
</dbReference>
<evidence type="ECO:0000256" key="6">
    <source>
        <dbReference type="ARBA" id="ARBA00023077"/>
    </source>
</evidence>
<feature type="chain" id="PRO_5045391110" description="TonB-dependent receptor" evidence="11">
    <location>
        <begin position="29"/>
        <end position="737"/>
    </location>
</feature>
<evidence type="ECO:0000313" key="14">
    <source>
        <dbReference type="EMBL" id="BCO25421.1"/>
    </source>
</evidence>
<evidence type="ECO:0000313" key="15">
    <source>
        <dbReference type="Proteomes" id="UP000824366"/>
    </source>
</evidence>
<sequence length="737" mass="79144">MNTSFSLNRPFRLTALATLLTSLPFAVASQEVTVLSEVTVTASKISPLGATETPHAHLASQRAATSDSARLLQDIPGLSLYGAGGVSSLPAIHGLADDRLRIQVDGMDLVAACPNHMNSALSYIDPTRVGSITVFAGITPVSVGGDSLGGTIAVNSAPPEFAQSADQVTAKGLLGTFYRSNGGASGLNAGATLVGQNLSLTYSGASAKASNYSAGADFKAAGPGTTGGPWLAANEVASSHYTTENHDLGIALRRDKHMLQLNIGTQNLPFEGFPNQRMDMTGNQSTQLNLRYTGQFDWGKLIARAYGQNTEHFMNMGPDRFSYGLLGMPMNTSAKTRGVLLQAETALSERDIVKAGLESQTYTLYDWWPQAGGVMGPRTFWNVDYGTRDRLGAFAEWEAQWNPQWLSLIGLRSETVKSDAGPVQGYNAQAIWATDAASFNAQNRQRTDNNLDFTALARYTPEDRRSFELGLARKTHSPNLYQRYPWSTQPMATLMNNFVGDGNGYVGNLNLKPEVAHTLSASGDWHAADTTQWGFKATGYVTWVQDFIDAQRCAIGQCGGAANLSATSGFVNLQYVNQSARLYGLDLSGHLLLGSSADWGRFKGTGVLSYVNGSNQTTGDNLHNIMPINTTLALQQSLGAWTHTAEVQLVAAKTRVSQVRNEVPTAGYSLFNLRSSYETKQLRLDLGIENLFNRFYAMPLGGAYLGQGASMTSLGIPWGVVVPGLGRSIHVALSLRF</sequence>
<feature type="signal peptide" evidence="11">
    <location>
        <begin position="1"/>
        <end position="28"/>
    </location>
</feature>